<sequence>MWLVRSLKQEPDQVEINWFTFGAQILNFFVLIFVLQRFLYKPITKAMARREKTISDRLSSASQQKKEAEQEVKHYQEIQQQFTDEKAELLTQAKLEVEETRQRLLKEMQESVAKEQSQWQTNLQRQKDSFLHEVGDRTMQQLQATVRRVLTDLAQSDLETQISKVFLQKLRDLTEKERAELVMMLTASTKDSIPLTVVSTFTLPTDICTAIAKILQDYFNKLGSDKIEPIYQIESSLICGIELRGTGYKLAWSMDAYLDIITENLVMVFAEEAETNQNSEEG</sequence>
<protein>
    <recommendedName>
        <fullName evidence="12">ATP synthase subunit b</fullName>
    </recommendedName>
    <alternativeName>
        <fullName evidence="12">ATP synthase F(0) sector subunit b</fullName>
    </alternativeName>
    <alternativeName>
        <fullName evidence="12">ATPase subunit I</fullName>
    </alternativeName>
    <alternativeName>
        <fullName evidence="12">F-type ATPase subunit b</fullName>
        <shortName evidence="12">F-ATPase subunit b</shortName>
    </alternativeName>
</protein>
<comment type="caution">
    <text evidence="14">The sequence shown here is derived from an EMBL/GenBank/DDBJ whole genome shotgun (WGS) entry which is preliminary data.</text>
</comment>
<dbReference type="PANTHER" id="PTHR33445:SF2">
    <property type="entry name" value="ATP SYNTHASE SUBUNIT B', CHLOROPLASTIC"/>
    <property type="match status" value="1"/>
</dbReference>
<dbReference type="EMBL" id="NTFS01000305">
    <property type="protein sequence ID" value="PAX51949.1"/>
    <property type="molecule type" value="Genomic_DNA"/>
</dbReference>
<name>A0A2A2TEW3_9CYAN</name>
<keyword evidence="13" id="KW-0175">Coiled coil</keyword>
<dbReference type="CDD" id="cd06503">
    <property type="entry name" value="ATP-synt_Fo_b"/>
    <property type="match status" value="1"/>
</dbReference>
<keyword evidence="8 12" id="KW-0472">Membrane</keyword>
<dbReference type="PANTHER" id="PTHR33445">
    <property type="entry name" value="ATP SYNTHASE SUBUNIT B', CHLOROPLASTIC"/>
    <property type="match status" value="1"/>
</dbReference>
<feature type="transmembrane region" description="Helical" evidence="12">
    <location>
        <begin position="16"/>
        <end position="40"/>
    </location>
</feature>
<keyword evidence="2 12" id="KW-0813">Transport</keyword>
<evidence type="ECO:0000256" key="8">
    <source>
        <dbReference type="ARBA" id="ARBA00023136"/>
    </source>
</evidence>
<keyword evidence="9 12" id="KW-0066">ATP synthesis</keyword>
<dbReference type="GO" id="GO:0045259">
    <property type="term" value="C:proton-transporting ATP synthase complex"/>
    <property type="evidence" value="ECO:0007669"/>
    <property type="project" value="UniProtKB-KW"/>
</dbReference>
<evidence type="ECO:0000256" key="4">
    <source>
        <dbReference type="ARBA" id="ARBA00022692"/>
    </source>
</evidence>
<dbReference type="GO" id="GO:0012505">
    <property type="term" value="C:endomembrane system"/>
    <property type="evidence" value="ECO:0007669"/>
    <property type="project" value="UniProtKB-SubCell"/>
</dbReference>
<evidence type="ECO:0000256" key="13">
    <source>
        <dbReference type="SAM" id="Coils"/>
    </source>
</evidence>
<evidence type="ECO:0000256" key="11">
    <source>
        <dbReference type="ARBA" id="ARBA00037847"/>
    </source>
</evidence>
<feature type="coiled-coil region" evidence="13">
    <location>
        <begin position="51"/>
        <end position="110"/>
    </location>
</feature>
<keyword evidence="3 12" id="KW-0138">CF(0)</keyword>
<dbReference type="InterPro" id="IPR050059">
    <property type="entry name" value="ATP_synthase_B_chain"/>
</dbReference>
<keyword evidence="12" id="KW-0793">Thylakoid</keyword>
<dbReference type="GO" id="GO:0031676">
    <property type="term" value="C:plasma membrane-derived thylakoid membrane"/>
    <property type="evidence" value="ECO:0007669"/>
    <property type="project" value="UniProtKB-SubCell"/>
</dbReference>
<dbReference type="GO" id="GO:0046933">
    <property type="term" value="F:proton-transporting ATP synthase activity, rotational mechanism"/>
    <property type="evidence" value="ECO:0007669"/>
    <property type="project" value="UniProtKB-UniRule"/>
</dbReference>
<keyword evidence="4 12" id="KW-0812">Transmembrane</keyword>
<gene>
    <name evidence="12" type="primary">atpF</name>
    <name evidence="14" type="ORF">CK510_21990</name>
</gene>
<dbReference type="InterPro" id="IPR002146">
    <property type="entry name" value="ATP_synth_b/b'su_bac/chlpt"/>
</dbReference>
<keyword evidence="5 12" id="KW-0375">Hydrogen ion transport</keyword>
<evidence type="ECO:0000256" key="6">
    <source>
        <dbReference type="ARBA" id="ARBA00022989"/>
    </source>
</evidence>
<accession>A0A2A2TEW3</accession>
<comment type="function">
    <text evidence="10 12">F(1)F(0) ATP synthase produces ATP from ADP in the presence of a proton or sodium gradient. F-type ATPases consist of two structural domains, F(1) containing the extramembraneous catalytic core and F(0) containing the membrane proton channel, linked together by a central stalk and a peripheral stalk. During catalysis, ATP synthesis in the catalytic domain of F(1) is coupled via a rotary mechanism of the central stalk subunits to proton translocation.</text>
</comment>
<dbReference type="Pfam" id="PF00430">
    <property type="entry name" value="ATP-synt_B"/>
    <property type="match status" value="1"/>
</dbReference>
<dbReference type="GO" id="GO:0046961">
    <property type="term" value="F:proton-transporting ATPase activity, rotational mechanism"/>
    <property type="evidence" value="ECO:0007669"/>
    <property type="project" value="TreeGrafter"/>
</dbReference>
<comment type="similarity">
    <text evidence="1 12">Belongs to the ATPase B chain family.</text>
</comment>
<evidence type="ECO:0000313" key="15">
    <source>
        <dbReference type="Proteomes" id="UP000218238"/>
    </source>
</evidence>
<keyword evidence="15" id="KW-1185">Reference proteome</keyword>
<dbReference type="Proteomes" id="UP000218238">
    <property type="component" value="Unassembled WGS sequence"/>
</dbReference>
<evidence type="ECO:0000256" key="5">
    <source>
        <dbReference type="ARBA" id="ARBA00022781"/>
    </source>
</evidence>
<dbReference type="HAMAP" id="MF_01398">
    <property type="entry name" value="ATP_synth_b_bprime"/>
    <property type="match status" value="1"/>
</dbReference>
<evidence type="ECO:0000256" key="12">
    <source>
        <dbReference type="HAMAP-Rule" id="MF_01398"/>
    </source>
</evidence>
<evidence type="ECO:0000256" key="7">
    <source>
        <dbReference type="ARBA" id="ARBA00023065"/>
    </source>
</evidence>
<keyword evidence="7 12" id="KW-0406">Ion transport</keyword>
<evidence type="ECO:0000313" key="14">
    <source>
        <dbReference type="EMBL" id="PAX51949.1"/>
    </source>
</evidence>
<proteinExistence type="inferred from homology"/>
<evidence type="ECO:0000256" key="2">
    <source>
        <dbReference type="ARBA" id="ARBA00022448"/>
    </source>
</evidence>
<comment type="subcellular location">
    <subcellularLocation>
        <location evidence="12">Cellular thylakoid membrane</location>
        <topology evidence="12">Single-pass membrane protein</topology>
    </subcellularLocation>
    <subcellularLocation>
        <location evidence="11">Endomembrane system</location>
        <topology evidence="11">Single-pass membrane protein</topology>
    </subcellularLocation>
</comment>
<evidence type="ECO:0000256" key="3">
    <source>
        <dbReference type="ARBA" id="ARBA00022547"/>
    </source>
</evidence>
<dbReference type="AlphaFoldDB" id="A0A2A2TEW3"/>
<comment type="function">
    <text evidence="12">Component of the F(0) channel, it forms part of the peripheral stalk, linking F(1) to F(0).</text>
</comment>
<keyword evidence="6 12" id="KW-1133">Transmembrane helix</keyword>
<evidence type="ECO:0000256" key="1">
    <source>
        <dbReference type="ARBA" id="ARBA00005513"/>
    </source>
</evidence>
<evidence type="ECO:0000256" key="9">
    <source>
        <dbReference type="ARBA" id="ARBA00023310"/>
    </source>
</evidence>
<comment type="subunit">
    <text evidence="12">F-type ATPases have 2 components, F(1) - the catalytic core - and F(0) - the membrane proton channel. F(1) has five subunits: alpha(3), beta(3), gamma(1), delta(1), epsilon(1). F(0) has four main subunits: a(1), b(1), b'(1) and c(10-14). The alpha and beta chains form an alternating ring which encloses part of the gamma chain. F(1) is attached to F(0) by a central stalk formed by the gamma and epsilon chains, while a peripheral stalk is formed by the delta, b and b' chains.</text>
</comment>
<evidence type="ECO:0000256" key="10">
    <source>
        <dbReference type="ARBA" id="ARBA00025198"/>
    </source>
</evidence>
<reference evidence="14 15" key="1">
    <citation type="submission" date="2017-08" db="EMBL/GenBank/DDBJ databases">
        <title>Draft genome sequence of filamentous cyanobacterium Calothrix elsteri CCALA 953.</title>
        <authorList>
            <person name="Gagunashvili A.N."/>
            <person name="Elster J."/>
            <person name="Andresson O.S."/>
        </authorList>
    </citation>
    <scope>NUCLEOTIDE SEQUENCE [LARGE SCALE GENOMIC DNA]</scope>
    <source>
        <strain evidence="14 15">CCALA 953</strain>
    </source>
</reference>
<organism evidence="14 15">
    <name type="scientific">Brunnivagina elsteri CCALA 953</name>
    <dbReference type="NCBI Taxonomy" id="987040"/>
    <lineage>
        <taxon>Bacteria</taxon>
        <taxon>Bacillati</taxon>
        <taxon>Cyanobacteriota</taxon>
        <taxon>Cyanophyceae</taxon>
        <taxon>Nostocales</taxon>
        <taxon>Calotrichaceae</taxon>
        <taxon>Brunnivagina</taxon>
    </lineage>
</organism>